<name>A0A5E4NMF4_9HEMI</name>
<dbReference type="Proteomes" id="UP000325440">
    <property type="component" value="Unassembled WGS sequence"/>
</dbReference>
<evidence type="ECO:0000313" key="2">
    <source>
        <dbReference type="Proteomes" id="UP000325440"/>
    </source>
</evidence>
<protein>
    <submittedName>
        <fullName evidence="1">Uncharacterized protein</fullName>
    </submittedName>
</protein>
<proteinExistence type="predicted"/>
<dbReference type="EMBL" id="CABPRJ010002380">
    <property type="protein sequence ID" value="VVC44417.1"/>
    <property type="molecule type" value="Genomic_DNA"/>
</dbReference>
<evidence type="ECO:0000313" key="1">
    <source>
        <dbReference type="EMBL" id="VVC44417.1"/>
    </source>
</evidence>
<keyword evidence="2" id="KW-1185">Reference proteome</keyword>
<sequence>MENYVIARYRKKLIDRRTLAVLIDSEETYYEATRMYGAAGHYLMYLLDKSKSWHLLGSKEWCASEYPS</sequence>
<dbReference type="AlphaFoldDB" id="A0A5E4NMF4"/>
<organism evidence="1 2">
    <name type="scientific">Cinara cedri</name>
    <dbReference type="NCBI Taxonomy" id="506608"/>
    <lineage>
        <taxon>Eukaryota</taxon>
        <taxon>Metazoa</taxon>
        <taxon>Ecdysozoa</taxon>
        <taxon>Arthropoda</taxon>
        <taxon>Hexapoda</taxon>
        <taxon>Insecta</taxon>
        <taxon>Pterygota</taxon>
        <taxon>Neoptera</taxon>
        <taxon>Paraneoptera</taxon>
        <taxon>Hemiptera</taxon>
        <taxon>Sternorrhyncha</taxon>
        <taxon>Aphidomorpha</taxon>
        <taxon>Aphidoidea</taxon>
        <taxon>Aphididae</taxon>
        <taxon>Lachninae</taxon>
        <taxon>Cinara</taxon>
    </lineage>
</organism>
<accession>A0A5E4NMF4</accession>
<reference evidence="1 2" key="1">
    <citation type="submission" date="2019-08" db="EMBL/GenBank/DDBJ databases">
        <authorList>
            <person name="Alioto T."/>
            <person name="Alioto T."/>
            <person name="Gomez Garrido J."/>
        </authorList>
    </citation>
    <scope>NUCLEOTIDE SEQUENCE [LARGE SCALE GENOMIC DNA]</scope>
</reference>
<gene>
    <name evidence="1" type="ORF">CINCED_3A024424</name>
</gene>